<dbReference type="OrthoDB" id="10312070at2759"/>
<dbReference type="KEGG" id="bbel:109465643"/>
<protein>
    <submittedName>
        <fullName evidence="3">Uncharacterized protein LOC109465643</fullName>
    </submittedName>
</protein>
<reference evidence="3" key="1">
    <citation type="submission" date="2025-08" db="UniProtKB">
        <authorList>
            <consortium name="RefSeq"/>
        </authorList>
    </citation>
    <scope>IDENTIFICATION</scope>
    <source>
        <tissue evidence="3">Gonad</tissue>
    </source>
</reference>
<evidence type="ECO:0000313" key="2">
    <source>
        <dbReference type="Proteomes" id="UP000515135"/>
    </source>
</evidence>
<dbReference type="Gene3D" id="3.80.10.10">
    <property type="entry name" value="Ribonuclease Inhibitor"/>
    <property type="match status" value="1"/>
</dbReference>
<accession>A0A6P4YN69</accession>
<feature type="region of interest" description="Disordered" evidence="1">
    <location>
        <begin position="118"/>
        <end position="141"/>
    </location>
</feature>
<gene>
    <name evidence="3" type="primary">LOC109465643</name>
</gene>
<name>A0A6P4YN69_BRABE</name>
<dbReference type="Proteomes" id="UP000515135">
    <property type="component" value="Unplaced"/>
</dbReference>
<evidence type="ECO:0000313" key="3">
    <source>
        <dbReference type="RefSeq" id="XP_019618616.1"/>
    </source>
</evidence>
<organism evidence="2 3">
    <name type="scientific">Branchiostoma belcheri</name>
    <name type="common">Amphioxus</name>
    <dbReference type="NCBI Taxonomy" id="7741"/>
    <lineage>
        <taxon>Eukaryota</taxon>
        <taxon>Metazoa</taxon>
        <taxon>Chordata</taxon>
        <taxon>Cephalochordata</taxon>
        <taxon>Leptocardii</taxon>
        <taxon>Amphioxiformes</taxon>
        <taxon>Branchiostomatidae</taxon>
        <taxon>Branchiostoma</taxon>
    </lineage>
</organism>
<keyword evidence="2" id="KW-1185">Reference proteome</keyword>
<dbReference type="RefSeq" id="XP_019618616.1">
    <property type="nucleotide sequence ID" value="XM_019763057.1"/>
</dbReference>
<dbReference type="GeneID" id="109465643"/>
<dbReference type="AlphaFoldDB" id="A0A6P4YN69"/>
<feature type="compositionally biased region" description="Low complexity" evidence="1">
    <location>
        <begin position="123"/>
        <end position="134"/>
    </location>
</feature>
<evidence type="ECO:0000256" key="1">
    <source>
        <dbReference type="SAM" id="MobiDB-lite"/>
    </source>
</evidence>
<dbReference type="InterPro" id="IPR032675">
    <property type="entry name" value="LRR_dom_sf"/>
</dbReference>
<proteinExistence type="predicted"/>
<sequence length="249" mass="27813">MTWGGSVPYAGLIAGNPFHCDCDIAWLIDMAKVAEQCRLEITVRGIDACRSEIGKNALVREFRREPSLFRCKTPSDLVDVELFRLDISPCRDFWNLMFQNETHGPPCPADDFCPRDGHSNGITSSSLPPTTSSSGIEESKRNQTKMYQNFQNATNTSMLDVNNATLAAARTFVLVVYCIMVKFQAGKLAVQPNTNLHAPVNDQNSCPSVVPKPDSDDSVYEHISDDDEEEEPYAKSYVFDVPQYEMTKI</sequence>
<feature type="compositionally biased region" description="Basic and acidic residues" evidence="1">
    <location>
        <begin position="213"/>
        <end position="223"/>
    </location>
</feature>
<feature type="region of interest" description="Disordered" evidence="1">
    <location>
        <begin position="212"/>
        <end position="232"/>
    </location>
</feature>